<dbReference type="Proteomes" id="UP000245469">
    <property type="component" value="Unassembled WGS sequence"/>
</dbReference>
<evidence type="ECO:0000256" key="6">
    <source>
        <dbReference type="ARBA" id="ARBA00022741"/>
    </source>
</evidence>
<dbReference type="PANTHER" id="PTHR43394:SF1">
    <property type="entry name" value="ATP-BINDING CASSETTE SUB-FAMILY B MEMBER 10, MITOCHONDRIAL"/>
    <property type="match status" value="1"/>
</dbReference>
<keyword evidence="4" id="KW-0997">Cell inner membrane</keyword>
<dbReference type="RefSeq" id="WP_109775481.1">
    <property type="nucleotide sequence ID" value="NZ_QGDQ01000021.1"/>
</dbReference>
<feature type="region of interest" description="Disordered" evidence="10">
    <location>
        <begin position="1"/>
        <end position="27"/>
    </location>
</feature>
<evidence type="ECO:0000256" key="10">
    <source>
        <dbReference type="SAM" id="MobiDB-lite"/>
    </source>
</evidence>
<name>A0A316A1U6_9ACTN</name>
<proteinExistence type="predicted"/>
<dbReference type="Gene3D" id="3.40.50.300">
    <property type="entry name" value="P-loop containing nucleotide triphosphate hydrolases"/>
    <property type="match status" value="1"/>
</dbReference>
<keyword evidence="9 11" id="KW-0472">Membrane</keyword>
<dbReference type="EMBL" id="QGDQ01000021">
    <property type="protein sequence ID" value="PWJ51198.1"/>
    <property type="molecule type" value="Genomic_DNA"/>
</dbReference>
<feature type="domain" description="ABC transmembrane type-1" evidence="13">
    <location>
        <begin position="46"/>
        <end position="330"/>
    </location>
</feature>
<dbReference type="PANTHER" id="PTHR43394">
    <property type="entry name" value="ATP-DEPENDENT PERMEASE MDL1, MITOCHONDRIAL"/>
    <property type="match status" value="1"/>
</dbReference>
<comment type="caution">
    <text evidence="14">The sequence shown here is derived from an EMBL/GenBank/DDBJ whole genome shotgun (WGS) entry which is preliminary data.</text>
</comment>
<feature type="transmembrane region" description="Helical" evidence="11">
    <location>
        <begin position="157"/>
        <end position="176"/>
    </location>
</feature>
<dbReference type="InterPro" id="IPR003593">
    <property type="entry name" value="AAA+_ATPase"/>
</dbReference>
<evidence type="ECO:0000259" key="13">
    <source>
        <dbReference type="PROSITE" id="PS50929"/>
    </source>
</evidence>
<accession>A0A316A1U6</accession>
<gene>
    <name evidence="14" type="ORF">BXY45_12175</name>
</gene>
<feature type="transmembrane region" description="Helical" evidence="11">
    <location>
        <begin position="266"/>
        <end position="293"/>
    </location>
</feature>
<feature type="transmembrane region" description="Helical" evidence="11">
    <location>
        <begin position="182"/>
        <end position="201"/>
    </location>
</feature>
<dbReference type="Pfam" id="PF00005">
    <property type="entry name" value="ABC_tran"/>
    <property type="match status" value="1"/>
</dbReference>
<dbReference type="GO" id="GO:0005886">
    <property type="term" value="C:plasma membrane"/>
    <property type="evidence" value="ECO:0007669"/>
    <property type="project" value="UniProtKB-SubCell"/>
</dbReference>
<dbReference type="PROSITE" id="PS50893">
    <property type="entry name" value="ABC_TRANSPORTER_2"/>
    <property type="match status" value="1"/>
</dbReference>
<feature type="transmembrane region" description="Helical" evidence="11">
    <location>
        <begin position="44"/>
        <end position="65"/>
    </location>
</feature>
<evidence type="ECO:0000256" key="8">
    <source>
        <dbReference type="ARBA" id="ARBA00022989"/>
    </source>
</evidence>
<dbReference type="Pfam" id="PF00664">
    <property type="entry name" value="ABC_membrane"/>
    <property type="match status" value="1"/>
</dbReference>
<evidence type="ECO:0000256" key="1">
    <source>
        <dbReference type="ARBA" id="ARBA00004651"/>
    </source>
</evidence>
<keyword evidence="6" id="KW-0547">Nucleotide-binding</keyword>
<dbReference type="CDD" id="cd07346">
    <property type="entry name" value="ABC_6TM_exporters"/>
    <property type="match status" value="1"/>
</dbReference>
<protein>
    <submittedName>
        <fullName evidence="14">ABC-type multidrug transport system fused ATPase/permease subunit</fullName>
    </submittedName>
</protein>
<keyword evidence="2" id="KW-0813">Transport</keyword>
<dbReference type="AlphaFoldDB" id="A0A316A1U6"/>
<feature type="transmembrane region" description="Helical" evidence="11">
    <location>
        <begin position="299"/>
        <end position="318"/>
    </location>
</feature>
<dbReference type="PROSITE" id="PS50929">
    <property type="entry name" value="ABC_TM1F"/>
    <property type="match status" value="1"/>
</dbReference>
<keyword evidence="5 11" id="KW-0812">Transmembrane</keyword>
<evidence type="ECO:0000256" key="5">
    <source>
        <dbReference type="ARBA" id="ARBA00022692"/>
    </source>
</evidence>
<comment type="subcellular location">
    <subcellularLocation>
        <location evidence="1">Cell membrane</location>
        <topology evidence="1">Multi-pass membrane protein</topology>
    </subcellularLocation>
</comment>
<evidence type="ECO:0000313" key="15">
    <source>
        <dbReference type="Proteomes" id="UP000245469"/>
    </source>
</evidence>
<reference evidence="14 15" key="1">
    <citation type="submission" date="2018-03" db="EMBL/GenBank/DDBJ databases">
        <title>Genomic Encyclopedia of Archaeal and Bacterial Type Strains, Phase II (KMG-II): from individual species to whole genera.</title>
        <authorList>
            <person name="Goeker M."/>
        </authorList>
    </citation>
    <scope>NUCLEOTIDE SEQUENCE [LARGE SCALE GENOMIC DNA]</scope>
    <source>
        <strain evidence="14 15">DSM 44889</strain>
    </source>
</reference>
<dbReference type="GO" id="GO:0005524">
    <property type="term" value="F:ATP binding"/>
    <property type="evidence" value="ECO:0007669"/>
    <property type="project" value="UniProtKB-KW"/>
</dbReference>
<feature type="compositionally biased region" description="Low complexity" evidence="10">
    <location>
        <begin position="1"/>
        <end position="20"/>
    </location>
</feature>
<dbReference type="InterPro" id="IPR036640">
    <property type="entry name" value="ABC1_TM_sf"/>
</dbReference>
<dbReference type="InterPro" id="IPR011527">
    <property type="entry name" value="ABC1_TM_dom"/>
</dbReference>
<dbReference type="InterPro" id="IPR039421">
    <property type="entry name" value="Type_1_exporter"/>
</dbReference>
<dbReference type="GO" id="GO:0015421">
    <property type="term" value="F:ABC-type oligopeptide transporter activity"/>
    <property type="evidence" value="ECO:0007669"/>
    <property type="project" value="TreeGrafter"/>
</dbReference>
<sequence>MSTATASPGAPASSSAAVPSPTTPKPQGVIARARELAPEVAQGLGLTLVFASVTTLGRIVVPVAVQQTIDSGLRAPGGVDAGRVAVITVAAAVVVLLTMGTSWLVNYRLFRATEAGLASLRTRAFAHVHRLAVLTQGGERRGSLVSRVTSDVDTISTFLQTGMVVLVLSIGQLVLATVLMFVYSWQLALLVLACFVPVLLLRERLQRPVTRAYQQVRLRMGELLGAVSETVVGADVIRAHAASARSWRAVDAAVEAHRKQAVTAQVATAATFSVGVFVSGLVLALVVVAGTLLGVDGDITLGRLLAFLFIIGLFVMPVQAATEVLNELQNALAGWRRVVELIDTPVVVPDPSPTDAVELPAGPVEVRLEGVGYTYPGTSRKVLSDVDLVLPAGSRIAVVGETGSGKTTLARLVTRLVDPDVGRVLLSGVDARRVPEASLHRRVVAVPQEGFLFDSTVGENIRLGRPDATDDDAVAALSDLGLSRWLEQLPDGLETPVGQRGERLSAGERQLVALARAHLADPDLLVLDEATSSVDPATEVRLQRALEHVLSGRTSVAIAHRLSTAEAADVVVVVDSGRVVEVGPASELAHAGGPYSRLHAAWTAQHV</sequence>
<evidence type="ECO:0000256" key="11">
    <source>
        <dbReference type="SAM" id="Phobius"/>
    </source>
</evidence>
<evidence type="ECO:0000313" key="14">
    <source>
        <dbReference type="EMBL" id="PWJ51198.1"/>
    </source>
</evidence>
<keyword evidence="7" id="KW-0067">ATP-binding</keyword>
<evidence type="ECO:0000256" key="3">
    <source>
        <dbReference type="ARBA" id="ARBA00022475"/>
    </source>
</evidence>
<evidence type="ECO:0000256" key="9">
    <source>
        <dbReference type="ARBA" id="ARBA00023136"/>
    </source>
</evidence>
<dbReference type="SUPFAM" id="SSF52540">
    <property type="entry name" value="P-loop containing nucleoside triphosphate hydrolases"/>
    <property type="match status" value="1"/>
</dbReference>
<evidence type="ECO:0000256" key="2">
    <source>
        <dbReference type="ARBA" id="ARBA00022448"/>
    </source>
</evidence>
<dbReference type="InterPro" id="IPR003439">
    <property type="entry name" value="ABC_transporter-like_ATP-bd"/>
</dbReference>
<feature type="transmembrane region" description="Helical" evidence="11">
    <location>
        <begin position="85"/>
        <end position="105"/>
    </location>
</feature>
<dbReference type="Gene3D" id="1.20.1560.10">
    <property type="entry name" value="ABC transporter type 1, transmembrane domain"/>
    <property type="match status" value="1"/>
</dbReference>
<evidence type="ECO:0000256" key="4">
    <source>
        <dbReference type="ARBA" id="ARBA00022519"/>
    </source>
</evidence>
<dbReference type="SUPFAM" id="SSF90123">
    <property type="entry name" value="ABC transporter transmembrane region"/>
    <property type="match status" value="1"/>
</dbReference>
<evidence type="ECO:0000259" key="12">
    <source>
        <dbReference type="PROSITE" id="PS50893"/>
    </source>
</evidence>
<dbReference type="GO" id="GO:0016887">
    <property type="term" value="F:ATP hydrolysis activity"/>
    <property type="evidence" value="ECO:0007669"/>
    <property type="project" value="InterPro"/>
</dbReference>
<dbReference type="InterPro" id="IPR027417">
    <property type="entry name" value="P-loop_NTPase"/>
</dbReference>
<organism evidence="14 15">
    <name type="scientific">Quadrisphaera granulorum</name>
    <dbReference type="NCBI Taxonomy" id="317664"/>
    <lineage>
        <taxon>Bacteria</taxon>
        <taxon>Bacillati</taxon>
        <taxon>Actinomycetota</taxon>
        <taxon>Actinomycetes</taxon>
        <taxon>Kineosporiales</taxon>
        <taxon>Kineosporiaceae</taxon>
        <taxon>Quadrisphaera</taxon>
    </lineage>
</organism>
<dbReference type="FunFam" id="3.40.50.300:FF:001001">
    <property type="entry name" value="Multidrug ABC transporter ATP-binding protein"/>
    <property type="match status" value="1"/>
</dbReference>
<evidence type="ECO:0000256" key="7">
    <source>
        <dbReference type="ARBA" id="ARBA00022840"/>
    </source>
</evidence>
<keyword evidence="15" id="KW-1185">Reference proteome</keyword>
<dbReference type="SMART" id="SM00382">
    <property type="entry name" value="AAA"/>
    <property type="match status" value="1"/>
</dbReference>
<keyword evidence="8 11" id="KW-1133">Transmembrane helix</keyword>
<feature type="domain" description="ABC transporter" evidence="12">
    <location>
        <begin position="366"/>
        <end position="601"/>
    </location>
</feature>
<dbReference type="OrthoDB" id="9806127at2"/>
<keyword evidence="3" id="KW-1003">Cell membrane</keyword>